<dbReference type="AlphaFoldDB" id="A0A5B7K057"/>
<organism evidence="2 3">
    <name type="scientific">Portunus trituberculatus</name>
    <name type="common">Swimming crab</name>
    <name type="synonym">Neptunus trituberculatus</name>
    <dbReference type="NCBI Taxonomy" id="210409"/>
    <lineage>
        <taxon>Eukaryota</taxon>
        <taxon>Metazoa</taxon>
        <taxon>Ecdysozoa</taxon>
        <taxon>Arthropoda</taxon>
        <taxon>Crustacea</taxon>
        <taxon>Multicrustacea</taxon>
        <taxon>Malacostraca</taxon>
        <taxon>Eumalacostraca</taxon>
        <taxon>Eucarida</taxon>
        <taxon>Decapoda</taxon>
        <taxon>Pleocyemata</taxon>
        <taxon>Brachyura</taxon>
        <taxon>Eubrachyura</taxon>
        <taxon>Portunoidea</taxon>
        <taxon>Portunidae</taxon>
        <taxon>Portuninae</taxon>
        <taxon>Portunus</taxon>
    </lineage>
</organism>
<evidence type="ECO:0000313" key="3">
    <source>
        <dbReference type="Proteomes" id="UP000324222"/>
    </source>
</evidence>
<proteinExistence type="predicted"/>
<sequence>MPTLNKIKEELKESIPFNGSKESVRRILKKIGRAREMGVSPHLSVNPTIGAATSGDATAGESPLGLPPLTAFIFEPD</sequence>
<gene>
    <name evidence="2" type="ORF">E2C01_095423</name>
</gene>
<dbReference type="Proteomes" id="UP000324222">
    <property type="component" value="Unassembled WGS sequence"/>
</dbReference>
<dbReference type="EMBL" id="VSRR010120793">
    <property type="protein sequence ID" value="MPC99976.1"/>
    <property type="molecule type" value="Genomic_DNA"/>
</dbReference>
<feature type="region of interest" description="Disordered" evidence="1">
    <location>
        <begin position="39"/>
        <end position="63"/>
    </location>
</feature>
<accession>A0A5B7K057</accession>
<keyword evidence="3" id="KW-1185">Reference proteome</keyword>
<evidence type="ECO:0000313" key="2">
    <source>
        <dbReference type="EMBL" id="MPC99976.1"/>
    </source>
</evidence>
<comment type="caution">
    <text evidence="2">The sequence shown here is derived from an EMBL/GenBank/DDBJ whole genome shotgun (WGS) entry which is preliminary data.</text>
</comment>
<reference evidence="2 3" key="1">
    <citation type="submission" date="2019-05" db="EMBL/GenBank/DDBJ databases">
        <title>Another draft genome of Portunus trituberculatus and its Hox gene families provides insights of decapod evolution.</title>
        <authorList>
            <person name="Jeong J.-H."/>
            <person name="Song I."/>
            <person name="Kim S."/>
            <person name="Choi T."/>
            <person name="Kim D."/>
            <person name="Ryu S."/>
            <person name="Kim W."/>
        </authorList>
    </citation>
    <scope>NUCLEOTIDE SEQUENCE [LARGE SCALE GENOMIC DNA]</scope>
    <source>
        <tissue evidence="2">Muscle</tissue>
    </source>
</reference>
<protein>
    <submittedName>
        <fullName evidence="2">Uncharacterized protein</fullName>
    </submittedName>
</protein>
<name>A0A5B7K057_PORTR</name>
<evidence type="ECO:0000256" key="1">
    <source>
        <dbReference type="SAM" id="MobiDB-lite"/>
    </source>
</evidence>